<accession>A0ABN6LV29</accession>
<dbReference type="EMBL" id="AP025334">
    <property type="protein sequence ID" value="BDD51844.1"/>
    <property type="molecule type" value="Genomic_DNA"/>
</dbReference>
<sequence length="55" mass="6047">MTNNRTATAKYLAYNQGATTSTPINNYNRSTPAQAGSQPIIGQQTTQIQTNFRIK</sequence>
<evidence type="ECO:0000313" key="2">
    <source>
        <dbReference type="EMBL" id="BDD51844.1"/>
    </source>
</evidence>
<feature type="compositionally biased region" description="Polar residues" evidence="1">
    <location>
        <begin position="19"/>
        <end position="37"/>
    </location>
</feature>
<gene>
    <name evidence="2" type="ORF">PDTA9734_33310</name>
</gene>
<keyword evidence="3" id="KW-1185">Reference proteome</keyword>
<feature type="region of interest" description="Disordered" evidence="1">
    <location>
        <begin position="19"/>
        <end position="39"/>
    </location>
</feature>
<proteinExistence type="predicted"/>
<protein>
    <submittedName>
        <fullName evidence="2">Uncharacterized protein</fullName>
    </submittedName>
</protein>
<evidence type="ECO:0000313" key="3">
    <source>
        <dbReference type="Proteomes" id="UP001320460"/>
    </source>
</evidence>
<reference evidence="2 3" key="1">
    <citation type="submission" date="2021-12" db="EMBL/GenBank/DDBJ databases">
        <title>Complete genome sequence of Phytobacter diazotrophicus TA9734.</title>
        <authorList>
            <person name="Kubota H."/>
            <person name="Nakayama Y."/>
            <person name="Ariyoshi T."/>
        </authorList>
    </citation>
    <scope>NUCLEOTIDE SEQUENCE [LARGE SCALE GENOMIC DNA]</scope>
    <source>
        <strain evidence="2 3">TA9734</strain>
    </source>
</reference>
<dbReference type="Proteomes" id="UP001320460">
    <property type="component" value="Chromosome"/>
</dbReference>
<name>A0ABN6LV29_9ENTR</name>
<organism evidence="2 3">
    <name type="scientific">Phytobacter diazotrophicus</name>
    <dbReference type="NCBI Taxonomy" id="395631"/>
    <lineage>
        <taxon>Bacteria</taxon>
        <taxon>Pseudomonadati</taxon>
        <taxon>Pseudomonadota</taxon>
        <taxon>Gammaproteobacteria</taxon>
        <taxon>Enterobacterales</taxon>
        <taxon>Enterobacteriaceae</taxon>
        <taxon>Phytobacter</taxon>
    </lineage>
</organism>
<evidence type="ECO:0000256" key="1">
    <source>
        <dbReference type="SAM" id="MobiDB-lite"/>
    </source>
</evidence>